<evidence type="ECO:0008006" key="4">
    <source>
        <dbReference type="Google" id="ProtNLM"/>
    </source>
</evidence>
<dbReference type="STRING" id="645274.SAMN04487901_10448"/>
<dbReference type="AlphaFoldDB" id="A0A1G7UBP4"/>
<feature type="chain" id="PRO_5011523435" description="Lipoprotein" evidence="1">
    <location>
        <begin position="27"/>
        <end position="173"/>
    </location>
</feature>
<proteinExistence type="predicted"/>
<sequence>MKKFRISIIAVATLLAGFGMTACSEANEYEDSNTDNPSWIVGYTDTTTISHPESLESTKWVRGEGLKKNAYGKEIQGFVESLDFVSADSVAVKMSQGVTEGTWNDESNTAKLPYYEYTYSSKTGNLQILQRNVSNGKVTKKAIFIGVVVKGKKEIITLVHYGDSPAQTYLVKE</sequence>
<dbReference type="PROSITE" id="PS51257">
    <property type="entry name" value="PROKAR_LIPOPROTEIN"/>
    <property type="match status" value="1"/>
</dbReference>
<dbReference type="Proteomes" id="UP000198779">
    <property type="component" value="Unassembled WGS sequence"/>
</dbReference>
<keyword evidence="1" id="KW-0732">Signal</keyword>
<reference evidence="3" key="1">
    <citation type="submission" date="2016-10" db="EMBL/GenBank/DDBJ databases">
        <authorList>
            <person name="Varghese N."/>
            <person name="Submissions S."/>
        </authorList>
    </citation>
    <scope>NUCLEOTIDE SEQUENCE [LARGE SCALE GENOMIC DNA]</scope>
    <source>
        <strain evidence="3">BP1-148</strain>
    </source>
</reference>
<evidence type="ECO:0000256" key="1">
    <source>
        <dbReference type="SAM" id="SignalP"/>
    </source>
</evidence>
<keyword evidence="3" id="KW-1185">Reference proteome</keyword>
<protein>
    <recommendedName>
        <fullName evidence="4">Lipoprotein</fullName>
    </recommendedName>
</protein>
<organism evidence="2 3">
    <name type="scientific">Prevotella communis</name>
    <dbReference type="NCBI Taxonomy" id="2913614"/>
    <lineage>
        <taxon>Bacteria</taxon>
        <taxon>Pseudomonadati</taxon>
        <taxon>Bacteroidota</taxon>
        <taxon>Bacteroidia</taxon>
        <taxon>Bacteroidales</taxon>
        <taxon>Prevotellaceae</taxon>
        <taxon>Prevotella</taxon>
    </lineage>
</organism>
<evidence type="ECO:0000313" key="3">
    <source>
        <dbReference type="Proteomes" id="UP000198779"/>
    </source>
</evidence>
<feature type="signal peptide" evidence="1">
    <location>
        <begin position="1"/>
        <end position="26"/>
    </location>
</feature>
<name>A0A1G7UBP4_9BACT</name>
<gene>
    <name evidence="2" type="ORF">SAMN04487901_10448</name>
</gene>
<dbReference type="EMBL" id="FNCQ01000004">
    <property type="protein sequence ID" value="SDG44459.1"/>
    <property type="molecule type" value="Genomic_DNA"/>
</dbReference>
<accession>A0A1G7UBP4</accession>
<evidence type="ECO:0000313" key="2">
    <source>
        <dbReference type="EMBL" id="SDG44459.1"/>
    </source>
</evidence>
<dbReference type="RefSeq" id="WP_143010097.1">
    <property type="nucleotide sequence ID" value="NZ_FNCQ01000004.1"/>
</dbReference>